<name>A0A8J2X2A9_ZYGB2</name>
<keyword evidence="3" id="KW-1185">Reference proteome</keyword>
<dbReference type="OrthoDB" id="2152029at2759"/>
<sequence>MGIIIGYTKVAWYLLKCVIFVPFSVLKDGLLIKARYSRPFDYDMIQRIVAKTMLEMSDATVFDWLVNPYLKRAVAGVHIPNVSHHGEVEVSDERLRDDDLAILTRTTGVHLTGDTHIKMRWFYKASNFDPKKDPIIYFLHGGGFMMREGTTAEVFLGHIHEGCPGASIIMLEYSLASERKDAVFPLQILETLAGYEWLRERHGCQHIWLLGDSAGGNLLLALLSLLQKSARPAPEKAVAISPWLNPTVPDKETFAAFEDVDCFSSSAAKLFAGYYAPDPNLLQNAFLNLEYNFDEHAWKYLLDETELLLTYGTDEICQGQIKRMAEKLSAANPEKFSLKDNVAVDKNGSHSRLTLISKLDLDEWLKLEASRRVITFLNKS</sequence>
<dbReference type="Gene3D" id="3.40.50.1820">
    <property type="entry name" value="alpha/beta hydrolase"/>
    <property type="match status" value="1"/>
</dbReference>
<dbReference type="SUPFAM" id="SSF53474">
    <property type="entry name" value="alpha/beta-Hydrolases"/>
    <property type="match status" value="1"/>
</dbReference>
<dbReference type="Proteomes" id="UP000019375">
    <property type="component" value="Unassembled WGS sequence"/>
</dbReference>
<proteinExistence type="predicted"/>
<evidence type="ECO:0000313" key="2">
    <source>
        <dbReference type="EMBL" id="CDF90484.1"/>
    </source>
</evidence>
<dbReference type="GO" id="GO:0016787">
    <property type="term" value="F:hydrolase activity"/>
    <property type="evidence" value="ECO:0007669"/>
    <property type="project" value="UniProtKB-KW"/>
</dbReference>
<protein>
    <submittedName>
        <fullName evidence="2">ZYBA0S07-02102g1_1</fullName>
    </submittedName>
</protein>
<dbReference type="PANTHER" id="PTHR48081">
    <property type="entry name" value="AB HYDROLASE SUPERFAMILY PROTEIN C4A8.06C"/>
    <property type="match status" value="1"/>
</dbReference>
<reference evidence="3" key="1">
    <citation type="journal article" date="2013" name="Genome Announc.">
        <title>Genome sequence of the food spoilage yeast Zygosaccharomyces bailii CLIB 213(T).</title>
        <authorList>
            <person name="Galeote V."/>
            <person name="Bigey F."/>
            <person name="Devillers H."/>
            <person name="Neuveglise C."/>
            <person name="Dequin S."/>
        </authorList>
    </citation>
    <scope>NUCLEOTIDE SEQUENCE [LARGE SCALE GENOMIC DNA]</scope>
    <source>
        <strain evidence="3">CLIB 213 / ATCC 58445 / CBS 680 / CCRC 21525 / NBRC 1098 / NCYC 1416 / NRRL Y-2227</strain>
    </source>
</reference>
<keyword evidence="1" id="KW-0378">Hydrolase</keyword>
<dbReference type="AlphaFoldDB" id="A0A8J2X2A9"/>
<dbReference type="InterPro" id="IPR029058">
    <property type="entry name" value="AB_hydrolase_fold"/>
</dbReference>
<dbReference type="InterPro" id="IPR050300">
    <property type="entry name" value="GDXG_lipolytic_enzyme"/>
</dbReference>
<evidence type="ECO:0000313" key="3">
    <source>
        <dbReference type="Proteomes" id="UP000019375"/>
    </source>
</evidence>
<dbReference type="EMBL" id="HG316460">
    <property type="protein sequence ID" value="CDF90484.1"/>
    <property type="molecule type" value="Genomic_DNA"/>
</dbReference>
<accession>A0A8J2X2A9</accession>
<evidence type="ECO:0000256" key="1">
    <source>
        <dbReference type="ARBA" id="ARBA00022801"/>
    </source>
</evidence>
<organism evidence="2 3">
    <name type="scientific">Zygosaccharomyces bailii (strain CLIB 213 / ATCC 58445 / CBS 680 / BCRC 21525 / NBRC 1098 / NCYC 1416 / NRRL Y-2227)</name>
    <dbReference type="NCBI Taxonomy" id="1333698"/>
    <lineage>
        <taxon>Eukaryota</taxon>
        <taxon>Fungi</taxon>
        <taxon>Dikarya</taxon>
        <taxon>Ascomycota</taxon>
        <taxon>Saccharomycotina</taxon>
        <taxon>Saccharomycetes</taxon>
        <taxon>Saccharomycetales</taxon>
        <taxon>Saccharomycetaceae</taxon>
        <taxon>Zygosaccharomyces</taxon>
    </lineage>
</organism>
<dbReference type="InterPro" id="IPR019436">
    <property type="entry name" value="Say1-like"/>
</dbReference>
<dbReference type="PANTHER" id="PTHR48081:SF8">
    <property type="entry name" value="ALPHA_BETA HYDROLASE FOLD-3 DOMAIN-CONTAINING PROTEIN-RELATED"/>
    <property type="match status" value="1"/>
</dbReference>
<dbReference type="Pfam" id="PF10340">
    <property type="entry name" value="Say1_Mug180"/>
    <property type="match status" value="1"/>
</dbReference>
<gene>
    <name evidence="2" type="ORF">BN860_02102g</name>
</gene>